<accession>D3FYC9</accession>
<dbReference type="AlphaFoldDB" id="D3FYC9"/>
<dbReference type="KEGG" id="bpf:BpOF4_05450"/>
<proteinExistence type="predicted"/>
<evidence type="ECO:0000313" key="2">
    <source>
        <dbReference type="Proteomes" id="UP000001544"/>
    </source>
</evidence>
<dbReference type="EMBL" id="CP001878">
    <property type="protein sequence ID" value="ADC49152.1"/>
    <property type="molecule type" value="Genomic_DNA"/>
</dbReference>
<protein>
    <submittedName>
        <fullName evidence="1">Uncharacterized protein</fullName>
    </submittedName>
</protein>
<gene>
    <name evidence="1" type="ordered locus">BpOF4_05450</name>
</gene>
<organism evidence="1 2">
    <name type="scientific">Alkalihalophilus pseudofirmus (strain ATCC BAA-2126 / JCM 17055 / OF4)</name>
    <name type="common">Bacillus pseudofirmus</name>
    <dbReference type="NCBI Taxonomy" id="398511"/>
    <lineage>
        <taxon>Bacteria</taxon>
        <taxon>Bacillati</taxon>
        <taxon>Bacillota</taxon>
        <taxon>Bacilli</taxon>
        <taxon>Bacillales</taxon>
        <taxon>Bacillaceae</taxon>
        <taxon>Alkalihalophilus</taxon>
    </lineage>
</organism>
<name>D3FYC9_ALKPO</name>
<keyword evidence="2" id="KW-1185">Reference proteome</keyword>
<dbReference type="Proteomes" id="UP000001544">
    <property type="component" value="Chromosome"/>
</dbReference>
<reference evidence="1 2" key="1">
    <citation type="journal article" date="2011" name="Environ. Microbiol.">
        <title>Genome of alkaliphilic Bacillus pseudofirmus OF4 reveals adaptations that support the ability to grow in an external pH range from 7.5 to 11.4.</title>
        <authorList>
            <person name="Janto B."/>
            <person name="Ahmed A."/>
            <person name="Ito M."/>
            <person name="Liu J."/>
            <person name="Hicks D.B."/>
            <person name="Pagni S."/>
            <person name="Fackelmayer O.J."/>
            <person name="Smith T.A."/>
            <person name="Earl J."/>
            <person name="Elbourne L.D."/>
            <person name="Hassan K."/>
            <person name="Paulsen I.T."/>
            <person name="Kolsto A.B."/>
            <person name="Tourasse N.J."/>
            <person name="Ehrlich G.D."/>
            <person name="Boissy R."/>
            <person name="Ivey D.M."/>
            <person name="Li G."/>
            <person name="Xue Y."/>
            <person name="Ma Y."/>
            <person name="Hu F.Z."/>
            <person name="Krulwich T.A."/>
        </authorList>
    </citation>
    <scope>NUCLEOTIDE SEQUENCE [LARGE SCALE GENOMIC DNA]</scope>
    <source>
        <strain evidence="2">ATCC BAA-2126 / JCM 17055 / OF4</strain>
    </source>
</reference>
<dbReference type="HOGENOM" id="CLU_2931708_0_0_9"/>
<evidence type="ECO:0000313" key="1">
    <source>
        <dbReference type="EMBL" id="ADC49152.1"/>
    </source>
</evidence>
<sequence length="60" mass="6500">MVMTISKNGANSANNISDMLYTISPLLYLKLKPPNLAIDSLALLIIHLADDVLRHKGPLG</sequence>